<keyword evidence="3" id="KW-1185">Reference proteome</keyword>
<evidence type="ECO:0000256" key="1">
    <source>
        <dbReference type="SAM" id="MobiDB-lite"/>
    </source>
</evidence>
<sequence length="387" mass="42573">MCSKNDSSVRIDLKRCPCIHSLAQLVDVTLQSLLYQRQMIPEPASTLLHGCTPVADQFRDTYQKEIYRVRVPPTICRPSAEAQKSAEKAVPTSPEGGRRTMAKAVVNEAEDDDNVYRHKNGREEDGAENGGGRGGGTDLASAKCRCGGATVCDALNAKERRLVFSAVALSKTAVAHFEGCKVPGKMEKVFMFIRTSGLLADCAGAEGLEEDDSFEVPDREMKRRRKIRQLRIQVNAPCIVQQQQKQQQQTPRRQRHRKSTETNERHGKEAENGTATEENDENVAATDGASRRRAASGGGGGRHRRLLHQKQRRLRASGGDNGANGDCGEAATTPMPTAAAADSEQYNNDDDDEHGEDEDHCNAEDEEEEELAASTWYRLGPFFTNLC</sequence>
<feature type="region of interest" description="Disordered" evidence="1">
    <location>
        <begin position="238"/>
        <end position="367"/>
    </location>
</feature>
<feature type="compositionally biased region" description="Basic residues" evidence="1">
    <location>
        <begin position="301"/>
        <end position="315"/>
    </location>
</feature>
<name>A0ABD2IX66_9BILA</name>
<gene>
    <name evidence="2" type="ORF">niasHT_038481</name>
</gene>
<feature type="compositionally biased region" description="Low complexity" evidence="1">
    <location>
        <begin position="330"/>
        <end position="341"/>
    </location>
</feature>
<organism evidence="2 3">
    <name type="scientific">Heterodera trifolii</name>
    <dbReference type="NCBI Taxonomy" id="157864"/>
    <lineage>
        <taxon>Eukaryota</taxon>
        <taxon>Metazoa</taxon>
        <taxon>Ecdysozoa</taxon>
        <taxon>Nematoda</taxon>
        <taxon>Chromadorea</taxon>
        <taxon>Rhabditida</taxon>
        <taxon>Tylenchina</taxon>
        <taxon>Tylenchomorpha</taxon>
        <taxon>Tylenchoidea</taxon>
        <taxon>Heteroderidae</taxon>
        <taxon>Heteroderinae</taxon>
        <taxon>Heterodera</taxon>
    </lineage>
</organism>
<feature type="compositionally biased region" description="Low complexity" evidence="1">
    <location>
        <begin position="241"/>
        <end position="251"/>
    </location>
</feature>
<feature type="compositionally biased region" description="Basic and acidic residues" evidence="1">
    <location>
        <begin position="259"/>
        <end position="271"/>
    </location>
</feature>
<evidence type="ECO:0000313" key="2">
    <source>
        <dbReference type="EMBL" id="KAL3082415.1"/>
    </source>
</evidence>
<dbReference type="EMBL" id="JBICBT010001110">
    <property type="protein sequence ID" value="KAL3082415.1"/>
    <property type="molecule type" value="Genomic_DNA"/>
</dbReference>
<protein>
    <submittedName>
        <fullName evidence="2">Uncharacterized protein</fullName>
    </submittedName>
</protein>
<accession>A0ABD2IX66</accession>
<proteinExistence type="predicted"/>
<dbReference type="AlphaFoldDB" id="A0ABD2IX66"/>
<feature type="compositionally biased region" description="Acidic residues" evidence="1">
    <location>
        <begin position="347"/>
        <end position="367"/>
    </location>
</feature>
<dbReference type="Proteomes" id="UP001620626">
    <property type="component" value="Unassembled WGS sequence"/>
</dbReference>
<comment type="caution">
    <text evidence="2">The sequence shown here is derived from an EMBL/GenBank/DDBJ whole genome shotgun (WGS) entry which is preliminary data.</text>
</comment>
<feature type="region of interest" description="Disordered" evidence="1">
    <location>
        <begin position="78"/>
        <end position="135"/>
    </location>
</feature>
<evidence type="ECO:0000313" key="3">
    <source>
        <dbReference type="Proteomes" id="UP001620626"/>
    </source>
</evidence>
<reference evidence="2 3" key="1">
    <citation type="submission" date="2024-10" db="EMBL/GenBank/DDBJ databases">
        <authorList>
            <person name="Kim D."/>
        </authorList>
    </citation>
    <scope>NUCLEOTIDE SEQUENCE [LARGE SCALE GENOMIC DNA]</scope>
    <source>
        <strain evidence="2">BH-2024</strain>
    </source>
</reference>